<reference evidence="2" key="1">
    <citation type="submission" date="2016-11" db="UniProtKB">
        <authorList>
            <consortium name="WormBaseParasite"/>
        </authorList>
    </citation>
    <scope>IDENTIFICATION</scope>
    <source>
        <strain evidence="2">KR3021</strain>
    </source>
</reference>
<protein>
    <submittedName>
        <fullName evidence="2">ANF_receptor domain-containing protein</fullName>
    </submittedName>
</protein>
<evidence type="ECO:0000313" key="2">
    <source>
        <dbReference type="WBParaSite" id="RSKR_0000741100.1"/>
    </source>
</evidence>
<proteinExistence type="predicted"/>
<name>A0AC35U3R3_9BILA</name>
<sequence length="540" mass="62460">MPKKWKRSSSVKKDHKCSEEVILPDQWMNMSAMTTIIGYEPNCQYENDQKMARNYNSLDYKKKDSISTYYHETNITLPISYKINVQDTDSKKYESSDKSPCDSCYNTTENDSVVTEEDIQEDVIDAPVTSEDLLGLQAITGKKNYVMVEDFKNWSEIFQHLKKELSILLSLSILLIISNQITPYEYRIGTLYMQDSIQWHNLQHAIDVWNNENAVANEFSLTLVSPTSQYSATIEDKMCDIMQHALSVLIWPTTHDPKQDFMLRSMCHHFQIPCITMDNVDTLYEDTNMLFSMSPSVDMIPHAITGLINSLRWPSFVIIFQSDNDLRQVADLFSKYRKLEHLSSSSKILRLPTEPENYGIFFKYIREKIRETNIVFHSNDISLIHNFLAQASYMNMTESKYSYLFTNPDLCLLDDFFKNMQKIYQCNITGLQMVVSDPPMRSDMAMVMDAVDMIGMAISNVRLTKDYFTHKSIICDAGDIWEDGKILADAIRKGGLEDGHTGKVSFNQNGKRENFMMHGITKRSDKFVKVRLFNTNFIVD</sequence>
<evidence type="ECO:0000313" key="1">
    <source>
        <dbReference type="Proteomes" id="UP000095286"/>
    </source>
</evidence>
<organism evidence="1 2">
    <name type="scientific">Rhabditophanes sp. KR3021</name>
    <dbReference type="NCBI Taxonomy" id="114890"/>
    <lineage>
        <taxon>Eukaryota</taxon>
        <taxon>Metazoa</taxon>
        <taxon>Ecdysozoa</taxon>
        <taxon>Nematoda</taxon>
        <taxon>Chromadorea</taxon>
        <taxon>Rhabditida</taxon>
        <taxon>Tylenchina</taxon>
        <taxon>Panagrolaimomorpha</taxon>
        <taxon>Strongyloidoidea</taxon>
        <taxon>Alloionematidae</taxon>
        <taxon>Rhabditophanes</taxon>
    </lineage>
</organism>
<accession>A0AC35U3R3</accession>
<dbReference type="WBParaSite" id="RSKR_0000741100.1">
    <property type="protein sequence ID" value="RSKR_0000741100.1"/>
    <property type="gene ID" value="RSKR_0000741100"/>
</dbReference>
<dbReference type="Proteomes" id="UP000095286">
    <property type="component" value="Unplaced"/>
</dbReference>